<dbReference type="OrthoDB" id="4934715at2759"/>
<dbReference type="PANTHER" id="PTHR31001">
    <property type="entry name" value="UNCHARACTERIZED TRANSCRIPTIONAL REGULATORY PROTEIN"/>
    <property type="match status" value="1"/>
</dbReference>
<proteinExistence type="predicted"/>
<feature type="region of interest" description="Disordered" evidence="4">
    <location>
        <begin position="1"/>
        <end position="28"/>
    </location>
</feature>
<dbReference type="InterPro" id="IPR036864">
    <property type="entry name" value="Zn2-C6_fun-type_DNA-bd_sf"/>
</dbReference>
<dbReference type="SUPFAM" id="SSF57701">
    <property type="entry name" value="Zn2/Cys6 DNA-binding domain"/>
    <property type="match status" value="1"/>
</dbReference>
<evidence type="ECO:0000313" key="6">
    <source>
        <dbReference type="EMBL" id="KAF2725658.1"/>
    </source>
</evidence>
<dbReference type="InterPro" id="IPR050613">
    <property type="entry name" value="Sec_Metabolite_Reg"/>
</dbReference>
<evidence type="ECO:0000259" key="5">
    <source>
        <dbReference type="PROSITE" id="PS50048"/>
    </source>
</evidence>
<keyword evidence="3" id="KW-0539">Nucleus</keyword>
<dbReference type="EMBL" id="MU003767">
    <property type="protein sequence ID" value="KAF2725658.1"/>
    <property type="molecule type" value="Genomic_DNA"/>
</dbReference>
<dbReference type="Gene3D" id="4.10.240.10">
    <property type="entry name" value="Zn(2)-C6 fungal-type DNA-binding domain"/>
    <property type="match status" value="1"/>
</dbReference>
<keyword evidence="2" id="KW-0479">Metal-binding</keyword>
<dbReference type="GO" id="GO:0008270">
    <property type="term" value="F:zinc ion binding"/>
    <property type="evidence" value="ECO:0007669"/>
    <property type="project" value="InterPro"/>
</dbReference>
<dbReference type="GO" id="GO:0003677">
    <property type="term" value="F:DNA binding"/>
    <property type="evidence" value="ECO:0007669"/>
    <property type="project" value="InterPro"/>
</dbReference>
<keyword evidence="7" id="KW-1185">Reference proteome</keyword>
<organism evidence="6 7">
    <name type="scientific">Polychaeton citri CBS 116435</name>
    <dbReference type="NCBI Taxonomy" id="1314669"/>
    <lineage>
        <taxon>Eukaryota</taxon>
        <taxon>Fungi</taxon>
        <taxon>Dikarya</taxon>
        <taxon>Ascomycota</taxon>
        <taxon>Pezizomycotina</taxon>
        <taxon>Dothideomycetes</taxon>
        <taxon>Dothideomycetidae</taxon>
        <taxon>Capnodiales</taxon>
        <taxon>Capnodiaceae</taxon>
        <taxon>Polychaeton</taxon>
    </lineage>
</organism>
<dbReference type="Pfam" id="PF00172">
    <property type="entry name" value="Zn_clus"/>
    <property type="match status" value="1"/>
</dbReference>
<dbReference type="SMART" id="SM00906">
    <property type="entry name" value="Fungal_trans"/>
    <property type="match status" value="1"/>
</dbReference>
<dbReference type="GO" id="GO:0000981">
    <property type="term" value="F:DNA-binding transcription factor activity, RNA polymerase II-specific"/>
    <property type="evidence" value="ECO:0007669"/>
    <property type="project" value="InterPro"/>
</dbReference>
<comment type="caution">
    <text evidence="6">The sequence shown here is derived from an EMBL/GenBank/DDBJ whole genome shotgun (WGS) entry which is preliminary data.</text>
</comment>
<reference evidence="6" key="1">
    <citation type="journal article" date="2020" name="Stud. Mycol.">
        <title>101 Dothideomycetes genomes: a test case for predicting lifestyles and emergence of pathogens.</title>
        <authorList>
            <person name="Haridas S."/>
            <person name="Albert R."/>
            <person name="Binder M."/>
            <person name="Bloem J."/>
            <person name="Labutti K."/>
            <person name="Salamov A."/>
            <person name="Andreopoulos B."/>
            <person name="Baker S."/>
            <person name="Barry K."/>
            <person name="Bills G."/>
            <person name="Bluhm B."/>
            <person name="Cannon C."/>
            <person name="Castanera R."/>
            <person name="Culley D."/>
            <person name="Daum C."/>
            <person name="Ezra D."/>
            <person name="Gonzalez J."/>
            <person name="Henrissat B."/>
            <person name="Kuo A."/>
            <person name="Liang C."/>
            <person name="Lipzen A."/>
            <person name="Lutzoni F."/>
            <person name="Magnuson J."/>
            <person name="Mondo S."/>
            <person name="Nolan M."/>
            <person name="Ohm R."/>
            <person name="Pangilinan J."/>
            <person name="Park H.-J."/>
            <person name="Ramirez L."/>
            <person name="Alfaro M."/>
            <person name="Sun H."/>
            <person name="Tritt A."/>
            <person name="Yoshinaga Y."/>
            <person name="Zwiers L.-H."/>
            <person name="Turgeon B."/>
            <person name="Goodwin S."/>
            <person name="Spatafora J."/>
            <person name="Crous P."/>
            <person name="Grigoriev I."/>
        </authorList>
    </citation>
    <scope>NUCLEOTIDE SEQUENCE</scope>
    <source>
        <strain evidence="6">CBS 116435</strain>
    </source>
</reference>
<dbReference type="PROSITE" id="PS00463">
    <property type="entry name" value="ZN2_CY6_FUNGAL_1"/>
    <property type="match status" value="1"/>
</dbReference>
<feature type="compositionally biased region" description="Polar residues" evidence="4">
    <location>
        <begin position="109"/>
        <end position="123"/>
    </location>
</feature>
<gene>
    <name evidence="6" type="ORF">K431DRAFT_238962</name>
</gene>
<dbReference type="InterPro" id="IPR001138">
    <property type="entry name" value="Zn2Cys6_DnaBD"/>
</dbReference>
<dbReference type="CDD" id="cd12148">
    <property type="entry name" value="fungal_TF_MHR"/>
    <property type="match status" value="1"/>
</dbReference>
<sequence>MLPGLHKMDSHTQQQSLSEMADSIPQNRRRNKPVLSCTYCRGRKVRCDRQSPCGACVRRGQPSECTFTVSEQERKDAIDYRPHVRGQQARQRIARLENLVTEMRDMVQGSRQAPLNPTPSGVSPNDPGPQQPPPAGNVTDSMGRLSLTDGHEVYIGSSHWVTILEDIQHLKDELSEELSDGTCSQETTPCTAEYTYGGSSATRFSLLTSTTCLPKEQILAMIPPRKVVDRHVSHFFNAFDFAPVVLLKTVFLAEYVNFWRDLSTAPVMWVGLLSSIISMSIFLQQKEAETLGLLAVESQNTLETYRTLTIHCLVMGDYLRPSRYTIETLALHFALDQNFNLDTNIGNWVLIGVVIRLALRMGLHRDPSHWSNIRPVQAELRRRLWMTLYQMDFFTSTQVGLPRIVKDSQCDTRPPAYLVDDEIRFEHDETLPERSTTDPSPLLHIIQRDAVIKVAAEIYDATEAAQPSSATTAALGVKLQNAVDSIPTWLKYRSLEELVADSPTTILHKIILDILIHKAVYLLHRRSFMKGSSDEESTNASKHCIKSALSILEHQRNMGEETQPGGVVFSIRWRVSSSLSHEFLQATTILCFALSRFNEAHAGTTNPPTLYRRDEIMEALTAVKGLWEKNADRSMEAQRAATAIATVLKQDADRSSAQSFFTASDGFFDQMPGTAAPAHLSNFGYGQGMEMDPSLFAFDDIAAFGNIWDDLVMPEQFGDDPTSSRHV</sequence>
<accession>A0A9P4QE94</accession>
<dbReference type="Pfam" id="PF04082">
    <property type="entry name" value="Fungal_trans"/>
    <property type="match status" value="1"/>
</dbReference>
<dbReference type="PANTHER" id="PTHR31001:SF49">
    <property type="entry name" value="ZN(II)2CYS6 TRANSCRIPTION FACTOR (EUROFUNG)"/>
    <property type="match status" value="1"/>
</dbReference>
<dbReference type="AlphaFoldDB" id="A0A9P4QE94"/>
<name>A0A9P4QE94_9PEZI</name>
<evidence type="ECO:0000256" key="3">
    <source>
        <dbReference type="ARBA" id="ARBA00023242"/>
    </source>
</evidence>
<feature type="domain" description="Zn(2)-C6 fungal-type" evidence="5">
    <location>
        <begin position="36"/>
        <end position="67"/>
    </location>
</feature>
<evidence type="ECO:0000313" key="7">
    <source>
        <dbReference type="Proteomes" id="UP000799441"/>
    </source>
</evidence>
<dbReference type="Proteomes" id="UP000799441">
    <property type="component" value="Unassembled WGS sequence"/>
</dbReference>
<dbReference type="GO" id="GO:0005634">
    <property type="term" value="C:nucleus"/>
    <property type="evidence" value="ECO:0007669"/>
    <property type="project" value="UniProtKB-SubCell"/>
</dbReference>
<dbReference type="GO" id="GO:0006351">
    <property type="term" value="P:DNA-templated transcription"/>
    <property type="evidence" value="ECO:0007669"/>
    <property type="project" value="InterPro"/>
</dbReference>
<dbReference type="InterPro" id="IPR007219">
    <property type="entry name" value="XnlR_reg_dom"/>
</dbReference>
<comment type="subcellular location">
    <subcellularLocation>
        <location evidence="1">Nucleus</location>
    </subcellularLocation>
</comment>
<feature type="compositionally biased region" description="Basic and acidic residues" evidence="4">
    <location>
        <begin position="1"/>
        <end position="10"/>
    </location>
</feature>
<dbReference type="CDD" id="cd00067">
    <property type="entry name" value="GAL4"/>
    <property type="match status" value="1"/>
</dbReference>
<dbReference type="SMART" id="SM00066">
    <property type="entry name" value="GAL4"/>
    <property type="match status" value="1"/>
</dbReference>
<feature type="compositionally biased region" description="Pro residues" evidence="4">
    <location>
        <begin position="126"/>
        <end position="135"/>
    </location>
</feature>
<evidence type="ECO:0000256" key="1">
    <source>
        <dbReference type="ARBA" id="ARBA00004123"/>
    </source>
</evidence>
<feature type="region of interest" description="Disordered" evidence="4">
    <location>
        <begin position="107"/>
        <end position="143"/>
    </location>
</feature>
<evidence type="ECO:0000256" key="2">
    <source>
        <dbReference type="ARBA" id="ARBA00022723"/>
    </source>
</evidence>
<protein>
    <recommendedName>
        <fullName evidence="5">Zn(2)-C6 fungal-type domain-containing protein</fullName>
    </recommendedName>
</protein>
<dbReference type="PROSITE" id="PS50048">
    <property type="entry name" value="ZN2_CY6_FUNGAL_2"/>
    <property type="match status" value="1"/>
</dbReference>
<evidence type="ECO:0000256" key="4">
    <source>
        <dbReference type="SAM" id="MobiDB-lite"/>
    </source>
</evidence>